<dbReference type="STRING" id="679901.Mzhil_0427"/>
<comment type="similarity">
    <text evidence="6">Belongs to the RnfG family.</text>
</comment>
<evidence type="ECO:0000259" key="7">
    <source>
        <dbReference type="SMART" id="SM00900"/>
    </source>
</evidence>
<keyword evidence="6" id="KW-0812">Transmembrane</keyword>
<dbReference type="NCBIfam" id="TIGR01947">
    <property type="entry name" value="rnfG"/>
    <property type="match status" value="1"/>
</dbReference>
<name>F7XPN2_METZD</name>
<keyword evidence="6" id="KW-0472">Membrane</keyword>
<comment type="cofactor">
    <cofactor evidence="6">
        <name>FMN</name>
        <dbReference type="ChEBI" id="CHEBI:58210"/>
    </cofactor>
</comment>
<dbReference type="EMBL" id="CP002101">
    <property type="protein sequence ID" value="AEH60302.1"/>
    <property type="molecule type" value="Genomic_DNA"/>
</dbReference>
<dbReference type="EC" id="7.-.-.-" evidence="6"/>
<protein>
    <recommendedName>
        <fullName evidence="6">Ion-translocating oxidoreductase complex subunit G</fullName>
        <ecNumber evidence="6">7.-.-.-</ecNumber>
    </recommendedName>
    <alternativeName>
        <fullName evidence="6">Rnf electron transport complex subunit G</fullName>
    </alternativeName>
</protein>
<proteinExistence type="inferred from homology"/>
<gene>
    <name evidence="6" type="primary">rnfG</name>
    <name evidence="8" type="ordered locus">Mzhil_0427</name>
</gene>
<keyword evidence="6" id="KW-1003">Cell membrane</keyword>
<dbReference type="GO" id="GO:0009055">
    <property type="term" value="F:electron transfer activity"/>
    <property type="evidence" value="ECO:0007669"/>
    <property type="project" value="InterPro"/>
</dbReference>
<evidence type="ECO:0000256" key="2">
    <source>
        <dbReference type="ARBA" id="ARBA00022553"/>
    </source>
</evidence>
<dbReference type="HAMAP" id="MF_00479">
    <property type="entry name" value="RsxG_RnfG"/>
    <property type="match status" value="1"/>
</dbReference>
<dbReference type="PIRSF" id="PIRSF006091">
    <property type="entry name" value="E_trnsport_RnfG"/>
    <property type="match status" value="1"/>
</dbReference>
<evidence type="ECO:0000256" key="5">
    <source>
        <dbReference type="ARBA" id="ARBA00022982"/>
    </source>
</evidence>
<evidence type="ECO:0000256" key="3">
    <source>
        <dbReference type="ARBA" id="ARBA00022630"/>
    </source>
</evidence>
<organism evidence="8 9">
    <name type="scientific">Methanosalsum zhilinae (strain DSM 4017 / NBRC 107636 / OCM 62 / WeN5)</name>
    <name type="common">Methanohalophilus zhilinae</name>
    <dbReference type="NCBI Taxonomy" id="679901"/>
    <lineage>
        <taxon>Archaea</taxon>
        <taxon>Methanobacteriati</taxon>
        <taxon>Methanobacteriota</taxon>
        <taxon>Stenosarchaea group</taxon>
        <taxon>Methanomicrobia</taxon>
        <taxon>Methanosarcinales</taxon>
        <taxon>Methanosarcinaceae</taxon>
        <taxon>Methanosalsum</taxon>
    </lineage>
</organism>
<dbReference type="InterPro" id="IPR049687">
    <property type="entry name" value="Ion_transpt_RnfG_Methano"/>
</dbReference>
<dbReference type="AlphaFoldDB" id="F7XPN2"/>
<feature type="domain" description="FMN-binding" evidence="7">
    <location>
        <begin position="96"/>
        <end position="182"/>
    </location>
</feature>
<dbReference type="InterPro" id="IPR007329">
    <property type="entry name" value="FMN-bd"/>
</dbReference>
<dbReference type="HOGENOM" id="CLU_077882_2_2_2"/>
<dbReference type="PANTHER" id="PTHR36118">
    <property type="entry name" value="ION-TRANSLOCATING OXIDOREDUCTASE COMPLEX SUBUNIT G"/>
    <property type="match status" value="1"/>
</dbReference>
<comment type="subunit">
    <text evidence="6">The Rnf complex is probably composed of eight subunits, including RnfA, RnfB, RnfC, RnfD, RnfE and RnfG.</text>
</comment>
<keyword evidence="3 6" id="KW-0285">Flavoprotein</keyword>
<keyword evidence="1 6" id="KW-0813">Transport</keyword>
<accession>F7XPN2</accession>
<dbReference type="OrthoDB" id="125674at2157"/>
<comment type="subcellular location">
    <subcellularLocation>
        <location evidence="6">Cell membrane</location>
        <topology evidence="6">Single-pass membrane protein</topology>
    </subcellularLocation>
</comment>
<dbReference type="PANTHER" id="PTHR36118:SF1">
    <property type="entry name" value="ION-TRANSLOCATING OXIDOREDUCTASE COMPLEX SUBUNIT G"/>
    <property type="match status" value="1"/>
</dbReference>
<dbReference type="SMART" id="SM00900">
    <property type="entry name" value="FMN_bind"/>
    <property type="match status" value="1"/>
</dbReference>
<dbReference type="RefSeq" id="WP_013897741.1">
    <property type="nucleotide sequence ID" value="NC_015676.1"/>
</dbReference>
<keyword evidence="6" id="KW-1133">Transmembrane helix</keyword>
<dbReference type="GO" id="GO:0022900">
    <property type="term" value="P:electron transport chain"/>
    <property type="evidence" value="ECO:0007669"/>
    <property type="project" value="UniProtKB-UniRule"/>
</dbReference>
<keyword evidence="2 6" id="KW-0597">Phosphoprotein</keyword>
<dbReference type="InterPro" id="IPR010209">
    <property type="entry name" value="Ion_transpt_RnfG/RsxG"/>
</dbReference>
<reference evidence="8 9" key="1">
    <citation type="submission" date="2010-07" db="EMBL/GenBank/DDBJ databases">
        <title>The complete genome of Methanosalsum zhilinae DSM 4017.</title>
        <authorList>
            <consortium name="US DOE Joint Genome Institute (JGI-PGF)"/>
            <person name="Lucas S."/>
            <person name="Copeland A."/>
            <person name="Lapidus A."/>
            <person name="Glavina del Rio T."/>
            <person name="Dalin E."/>
            <person name="Tice H."/>
            <person name="Bruce D."/>
            <person name="Goodwin L."/>
            <person name="Pitluck S."/>
            <person name="Kyrpides N."/>
            <person name="Mavromatis K."/>
            <person name="Ovchinnikova G."/>
            <person name="Daligault H."/>
            <person name="Detter J.C."/>
            <person name="Han C."/>
            <person name="Tapia R."/>
            <person name="Larimer F."/>
            <person name="Land M."/>
            <person name="Hauser L."/>
            <person name="Markowitz V."/>
            <person name="Cheng J.-F."/>
            <person name="Hugenholtz P."/>
            <person name="Woyke T."/>
            <person name="Wu D."/>
            <person name="Spring S."/>
            <person name="Schueler E."/>
            <person name="Brambilla E."/>
            <person name="Klenk H.-P."/>
            <person name="Eisen J.A."/>
        </authorList>
    </citation>
    <scope>NUCLEOTIDE SEQUENCE [LARGE SCALE GENOMIC DNA]</scope>
    <source>
        <strain evidence="9">DSM 4017 / NBRC 107636 / OCM 62 / WeN5</strain>
    </source>
</reference>
<dbReference type="GO" id="GO:0010181">
    <property type="term" value="F:FMN binding"/>
    <property type="evidence" value="ECO:0007669"/>
    <property type="project" value="InterPro"/>
</dbReference>
<dbReference type="NCBIfam" id="NF041840">
    <property type="entry name" value="rnfG_Methano"/>
    <property type="match status" value="1"/>
</dbReference>
<keyword evidence="6" id="KW-1278">Translocase</keyword>
<evidence type="ECO:0000256" key="4">
    <source>
        <dbReference type="ARBA" id="ARBA00022643"/>
    </source>
</evidence>
<dbReference type="Pfam" id="PF04205">
    <property type="entry name" value="FMN_bind"/>
    <property type="match status" value="1"/>
</dbReference>
<evidence type="ECO:0000313" key="9">
    <source>
        <dbReference type="Proteomes" id="UP000006622"/>
    </source>
</evidence>
<keyword evidence="4 6" id="KW-0288">FMN</keyword>
<dbReference type="Proteomes" id="UP000006622">
    <property type="component" value="Chromosome"/>
</dbReference>
<evidence type="ECO:0000256" key="6">
    <source>
        <dbReference type="HAMAP-Rule" id="MF_00479"/>
    </source>
</evidence>
<sequence length="186" mass="20358">MNDSSREAFIIVGKLVLLATVAAAVLALVYVPTQTQIELNREQARVAALEDVVPQAHEFEPVEGDPVNDEREVLYYRALDEDGNLIGYAFFGTRMGYSGTVEVAAGIDPELNELIKVKIVSQSETPGLGDRIKDDEFLRQFEGLEVDNLALTRDTGEVDSITGATVSSRAVVEALNLKIDEIKETM</sequence>
<evidence type="ECO:0000256" key="1">
    <source>
        <dbReference type="ARBA" id="ARBA00022448"/>
    </source>
</evidence>
<feature type="modified residue" description="FMN phosphoryl threonine" evidence="6">
    <location>
        <position position="165"/>
    </location>
</feature>
<comment type="function">
    <text evidence="6">Part of a membrane-bound complex that couples electron transfer with translocation of ions across the membrane.</text>
</comment>
<dbReference type="GO" id="GO:0005886">
    <property type="term" value="C:plasma membrane"/>
    <property type="evidence" value="ECO:0007669"/>
    <property type="project" value="UniProtKB-SubCell"/>
</dbReference>
<keyword evidence="9" id="KW-1185">Reference proteome</keyword>
<dbReference type="GeneID" id="10822032"/>
<dbReference type="KEGG" id="mzh:Mzhil_0427"/>
<evidence type="ECO:0000313" key="8">
    <source>
        <dbReference type="EMBL" id="AEH60302.1"/>
    </source>
</evidence>
<keyword evidence="5 6" id="KW-0249">Electron transport</keyword>